<dbReference type="InterPro" id="IPR033412">
    <property type="entry name" value="PFOR_II"/>
</dbReference>
<accession>A0A8J7W0P5</accession>
<evidence type="ECO:0000259" key="4">
    <source>
        <dbReference type="Pfam" id="PF17147"/>
    </source>
</evidence>
<dbReference type="GO" id="GO:0016491">
    <property type="term" value="F:oxidoreductase activity"/>
    <property type="evidence" value="ECO:0007669"/>
    <property type="project" value="UniProtKB-KW"/>
</dbReference>
<name>A0A8J7W0P5_9FIRM</name>
<dbReference type="PANTHER" id="PTHR43088:SF1">
    <property type="entry name" value="SUBUNIT OF PYRUVATE:FLAVODOXIN OXIDOREDUCTASE"/>
    <property type="match status" value="1"/>
</dbReference>
<protein>
    <submittedName>
        <fullName evidence="5">3-methyl-2-oxobutanoate dehydrogenase subunit VorB</fullName>
    </submittedName>
</protein>
<dbReference type="Gene3D" id="3.40.50.920">
    <property type="match status" value="1"/>
</dbReference>
<dbReference type="InterPro" id="IPR052368">
    <property type="entry name" value="2-oxoacid_oxidoreductase"/>
</dbReference>
<sequence length="359" mass="38775">MSEKVLMKGNEAFAEAAIRSGCRYYFGYPITPQNEVTEYMSRELGKAGGSFVQAESELAAVSMAYGGAVAGGRVFISSSSPGIALMQEGFSFICSTEIPVVILNVSRGGPGVGSIQPGQADYYQATRGGGNGDYHLFVFAPSSIQEAVDMMAKAFQISEEYRNPVMILADGVLGQMMEPVALPDPLPAATTEDISKIKPWALTGTKGERPHNVIRSLYLKPEELEDRIMEIDQKYQKAKKELVRYETIGLEDADVVFVAYGSTARITEEAIDLLSEEGIKAGLIRPISLWPFPYEAFDQIPNNTKAVISVELSRGQMIDDVKIGTNGRFPVSLSSRVGGILITPPEIAADAKKALGVAK</sequence>
<dbReference type="InterPro" id="IPR002880">
    <property type="entry name" value="Pyrv_Fd/Flavodoxin_OxRdtase_N"/>
</dbReference>
<evidence type="ECO:0000313" key="6">
    <source>
        <dbReference type="Proteomes" id="UP000675664"/>
    </source>
</evidence>
<dbReference type="SUPFAM" id="SSF52922">
    <property type="entry name" value="TK C-terminal domain-like"/>
    <property type="match status" value="1"/>
</dbReference>
<dbReference type="EMBL" id="JAGSND010000007">
    <property type="protein sequence ID" value="MBR0598637.1"/>
    <property type="molecule type" value="Genomic_DNA"/>
</dbReference>
<dbReference type="Proteomes" id="UP000675664">
    <property type="component" value="Unassembled WGS sequence"/>
</dbReference>
<dbReference type="InterPro" id="IPR009014">
    <property type="entry name" value="Transketo_C/PFOR_II"/>
</dbReference>
<gene>
    <name evidence="5" type="primary">vorB</name>
    <name evidence="5" type="ORF">KCX82_12170</name>
</gene>
<dbReference type="RefSeq" id="WP_227018758.1">
    <property type="nucleotide sequence ID" value="NZ_JAGSND010000007.1"/>
</dbReference>
<dbReference type="SUPFAM" id="SSF52518">
    <property type="entry name" value="Thiamin diphosphate-binding fold (THDP-binding)"/>
    <property type="match status" value="1"/>
</dbReference>
<proteinExistence type="predicted"/>
<evidence type="ECO:0000313" key="5">
    <source>
        <dbReference type="EMBL" id="MBR0598637.1"/>
    </source>
</evidence>
<evidence type="ECO:0000256" key="1">
    <source>
        <dbReference type="ARBA" id="ARBA00023002"/>
    </source>
</evidence>
<dbReference type="PANTHER" id="PTHR43088">
    <property type="entry name" value="SUBUNIT OF PYRUVATE:FLAVODOXIN OXIDOREDUCTASE-RELATED"/>
    <property type="match status" value="1"/>
</dbReference>
<organism evidence="5 6">
    <name type="scientific">Sinanaerobacter chloroacetimidivorans</name>
    <dbReference type="NCBI Taxonomy" id="2818044"/>
    <lineage>
        <taxon>Bacteria</taxon>
        <taxon>Bacillati</taxon>
        <taxon>Bacillota</taxon>
        <taxon>Clostridia</taxon>
        <taxon>Peptostreptococcales</taxon>
        <taxon>Anaerovoracaceae</taxon>
        <taxon>Sinanaerobacter</taxon>
    </lineage>
</organism>
<dbReference type="InterPro" id="IPR029061">
    <property type="entry name" value="THDP-binding"/>
</dbReference>
<feature type="coiled-coil region" evidence="2">
    <location>
        <begin position="221"/>
        <end position="248"/>
    </location>
</feature>
<keyword evidence="2" id="KW-0175">Coiled coil</keyword>
<keyword evidence="1" id="KW-0560">Oxidoreductase</keyword>
<dbReference type="NCBIfam" id="NF005507">
    <property type="entry name" value="PRK07119.1"/>
    <property type="match status" value="1"/>
</dbReference>
<dbReference type="Gene3D" id="3.40.50.970">
    <property type="match status" value="1"/>
</dbReference>
<evidence type="ECO:0000256" key="2">
    <source>
        <dbReference type="SAM" id="Coils"/>
    </source>
</evidence>
<keyword evidence="6" id="KW-1185">Reference proteome</keyword>
<dbReference type="Pfam" id="PF17147">
    <property type="entry name" value="PFOR_II"/>
    <property type="match status" value="1"/>
</dbReference>
<dbReference type="Pfam" id="PF01855">
    <property type="entry name" value="POR_N"/>
    <property type="match status" value="1"/>
</dbReference>
<reference evidence="5" key="1">
    <citation type="submission" date="2021-04" db="EMBL/GenBank/DDBJ databases">
        <title>Sinoanaerobacter chloroacetimidivorans sp. nov., an obligate anaerobic bacterium isolated from anaerobic sludge.</title>
        <authorList>
            <person name="Bao Y."/>
        </authorList>
    </citation>
    <scope>NUCLEOTIDE SEQUENCE</scope>
    <source>
        <strain evidence="5">BAD-6</strain>
    </source>
</reference>
<dbReference type="AlphaFoldDB" id="A0A8J7W0P5"/>
<comment type="caution">
    <text evidence="5">The sequence shown here is derived from an EMBL/GenBank/DDBJ whole genome shotgun (WGS) entry which is preliminary data.</text>
</comment>
<evidence type="ECO:0000259" key="3">
    <source>
        <dbReference type="Pfam" id="PF01855"/>
    </source>
</evidence>
<feature type="domain" description="Pyruvate flavodoxin/ferredoxin oxidoreductase pyrimidine binding" evidence="3">
    <location>
        <begin position="15"/>
        <end position="237"/>
    </location>
</feature>
<dbReference type="CDD" id="cd07034">
    <property type="entry name" value="TPP_PYR_PFOR_IOR-alpha_like"/>
    <property type="match status" value="1"/>
</dbReference>
<reference evidence="5" key="2">
    <citation type="submission" date="2021-04" db="EMBL/GenBank/DDBJ databases">
        <authorList>
            <person name="Liu J."/>
        </authorList>
    </citation>
    <scope>NUCLEOTIDE SEQUENCE</scope>
    <source>
        <strain evidence="5">BAD-6</strain>
    </source>
</reference>
<feature type="domain" description="Pyruvate:ferredoxin oxidoreductase core" evidence="4">
    <location>
        <begin position="253"/>
        <end position="347"/>
    </location>
</feature>